<evidence type="ECO:0000259" key="2">
    <source>
        <dbReference type="Pfam" id="PF07786"/>
    </source>
</evidence>
<organism evidence="3 4">
    <name type="scientific">Reinekea marinisedimentorum</name>
    <dbReference type="NCBI Taxonomy" id="230495"/>
    <lineage>
        <taxon>Bacteria</taxon>
        <taxon>Pseudomonadati</taxon>
        <taxon>Pseudomonadota</taxon>
        <taxon>Gammaproteobacteria</taxon>
        <taxon>Oceanospirillales</taxon>
        <taxon>Saccharospirillaceae</taxon>
        <taxon>Reinekea</taxon>
    </lineage>
</organism>
<reference evidence="3 4" key="1">
    <citation type="submission" date="2019-03" db="EMBL/GenBank/DDBJ databases">
        <title>Genomic Encyclopedia of Archaeal and Bacterial Type Strains, Phase II (KMG-II): from individual species to whole genera.</title>
        <authorList>
            <person name="Goeker M."/>
        </authorList>
    </citation>
    <scope>NUCLEOTIDE SEQUENCE [LARGE SCALE GENOMIC DNA]</scope>
    <source>
        <strain evidence="3 4">DSM 15388</strain>
    </source>
</reference>
<feature type="transmembrane region" description="Helical" evidence="1">
    <location>
        <begin position="80"/>
        <end position="100"/>
    </location>
</feature>
<accession>A0A4R3IAI2</accession>
<keyword evidence="1" id="KW-0472">Membrane</keyword>
<comment type="caution">
    <text evidence="3">The sequence shown here is derived from an EMBL/GenBank/DDBJ whole genome shotgun (WGS) entry which is preliminary data.</text>
</comment>
<evidence type="ECO:0000313" key="3">
    <source>
        <dbReference type="EMBL" id="TCS42430.1"/>
    </source>
</evidence>
<keyword evidence="4" id="KW-1185">Reference proteome</keyword>
<evidence type="ECO:0000313" key="4">
    <source>
        <dbReference type="Proteomes" id="UP000295793"/>
    </source>
</evidence>
<feature type="transmembrane region" description="Helical" evidence="1">
    <location>
        <begin position="171"/>
        <end position="189"/>
    </location>
</feature>
<name>A0A4R3IAI2_9GAMM</name>
<dbReference type="InterPro" id="IPR012429">
    <property type="entry name" value="HGSNAT_cat"/>
</dbReference>
<dbReference type="AlphaFoldDB" id="A0A4R3IAI2"/>
<keyword evidence="1" id="KW-1133">Transmembrane helix</keyword>
<feature type="transmembrane region" description="Helical" evidence="1">
    <location>
        <begin position="47"/>
        <end position="68"/>
    </location>
</feature>
<protein>
    <submittedName>
        <fullName evidence="3">Putative membrane protein</fullName>
    </submittedName>
</protein>
<dbReference type="Pfam" id="PF07786">
    <property type="entry name" value="HGSNAT_cat"/>
    <property type="match status" value="1"/>
</dbReference>
<dbReference type="Proteomes" id="UP000295793">
    <property type="component" value="Unassembled WGS sequence"/>
</dbReference>
<keyword evidence="1" id="KW-0812">Transmembrane</keyword>
<evidence type="ECO:0000256" key="1">
    <source>
        <dbReference type="SAM" id="Phobius"/>
    </source>
</evidence>
<sequence length="237" mass="27598">MMQNQPKTRLQLIDQFRGIAVLLMAVFHFCYDLSVFDFITFKLNGGFFSWYRFVIVTLFFIAIGAGLYSAHTPVIQWRKFAIRLGKIAAGALFITLSTYFMYPKTWVWFGVLHFIFVASVLSLPLLRLPVIAAIIGVSIFVLFNLTDWFNLHFLYLKYRTVLHLPRGTVDLTRLIPWLGMVYIGIYVGYKKCWGIKALPLSVFNPMINWLSRHAFVFYLVHQPPLFALAWLLNKVFH</sequence>
<dbReference type="EMBL" id="SLZR01000003">
    <property type="protein sequence ID" value="TCS42430.1"/>
    <property type="molecule type" value="Genomic_DNA"/>
</dbReference>
<feature type="transmembrane region" description="Helical" evidence="1">
    <location>
        <begin position="106"/>
        <end position="123"/>
    </location>
</feature>
<feature type="transmembrane region" description="Helical" evidence="1">
    <location>
        <begin position="210"/>
        <end position="232"/>
    </location>
</feature>
<proteinExistence type="predicted"/>
<feature type="transmembrane region" description="Helical" evidence="1">
    <location>
        <begin position="21"/>
        <end position="41"/>
    </location>
</feature>
<dbReference type="OrthoDB" id="9807591at2"/>
<gene>
    <name evidence="3" type="ORF">BCF53_10391</name>
</gene>
<feature type="transmembrane region" description="Helical" evidence="1">
    <location>
        <begin position="130"/>
        <end position="151"/>
    </location>
</feature>
<feature type="domain" description="Heparan-alpha-glucosaminide N-acetyltransferase catalytic" evidence="2">
    <location>
        <begin position="9"/>
        <end position="223"/>
    </location>
</feature>